<comment type="caution">
    <text evidence="3">The sequence shown here is derived from an EMBL/GenBank/DDBJ whole genome shotgun (WGS) entry which is preliminary data.</text>
</comment>
<evidence type="ECO:0000313" key="3">
    <source>
        <dbReference type="EMBL" id="PZR09318.1"/>
    </source>
</evidence>
<gene>
    <name evidence="3" type="ORF">DI536_22310</name>
</gene>
<dbReference type="PROSITE" id="PS51257">
    <property type="entry name" value="PROKAR_LIPOPROTEIN"/>
    <property type="match status" value="1"/>
</dbReference>
<dbReference type="SUPFAM" id="SSF51126">
    <property type="entry name" value="Pectin lyase-like"/>
    <property type="match status" value="1"/>
</dbReference>
<protein>
    <submittedName>
        <fullName evidence="3">Carbohydrate-binding protein</fullName>
    </submittedName>
</protein>
<organism evidence="3 4">
    <name type="scientific">Archangium gephyra</name>
    <dbReference type="NCBI Taxonomy" id="48"/>
    <lineage>
        <taxon>Bacteria</taxon>
        <taxon>Pseudomonadati</taxon>
        <taxon>Myxococcota</taxon>
        <taxon>Myxococcia</taxon>
        <taxon>Myxococcales</taxon>
        <taxon>Cystobacterineae</taxon>
        <taxon>Archangiaceae</taxon>
        <taxon>Archangium</taxon>
    </lineage>
</organism>
<dbReference type="Proteomes" id="UP000249061">
    <property type="component" value="Unassembled WGS sequence"/>
</dbReference>
<feature type="region of interest" description="Disordered" evidence="1">
    <location>
        <begin position="46"/>
        <end position="102"/>
    </location>
</feature>
<dbReference type="Gene3D" id="2.10.10.20">
    <property type="entry name" value="Carbohydrate-binding module superfamily 5/12"/>
    <property type="match status" value="1"/>
</dbReference>
<evidence type="ECO:0000256" key="1">
    <source>
        <dbReference type="SAM" id="MobiDB-lite"/>
    </source>
</evidence>
<dbReference type="AlphaFoldDB" id="A0A2W5UJU0"/>
<sequence>MTNRLMLLVVSLVLTQACSGIVGGSDAGVETGGGVGGGAGATGGGAGTTGGGDGSTGGGTTSTGGGTTTGGGTASTGGGSGSTGGGSACEPFGHRPAPTNTFTLPVPANGHLAYNDIQAAFPNVDWQTLDRLYIPAGVYKTLRFDNLPTRTAARPLIITNKGGQVQVGPNDNGNFIWAMSGGANWVVTGRYDPDAQTGDVNFPGHRCGAYANSQGKYGIISDDAFDLDAPYTHMGISIGSATDFELDFIEVTRSGFAGVRLINSRSAGDPARPMANLKIHDLYVHDTDGEGFYFGWTGQPPSNLFPNLQVYNNRIIRTGTETLQIQDMGEGSRIHHNVLAFGALHWLDAFSQYQDGNVQALVREGTVEFDHNIIIGGAGTFLSFFSSPQSGDGARNVTFHDNYWADTRSLGGYLNGNSTAPSSITFGDNVFRGLNFSYTAVNPSATDPGVVFGVNGANQAPISFTGNKWEGSRALLSGIQENGTRNNITATGNARGTVPEVTFVNWGYPNVPTSKLTLWGDVATLAPGMPMIQYAVGDLVMHDGQLFRAKTANTNKVPPANPADWEQLVRPADDVRVAPGSTYEGMGVQ</sequence>
<evidence type="ECO:0000313" key="4">
    <source>
        <dbReference type="Proteomes" id="UP000249061"/>
    </source>
</evidence>
<feature type="signal peptide" evidence="2">
    <location>
        <begin position="1"/>
        <end position="19"/>
    </location>
</feature>
<proteinExistence type="predicted"/>
<evidence type="ECO:0000256" key="2">
    <source>
        <dbReference type="SAM" id="SignalP"/>
    </source>
</evidence>
<feature type="compositionally biased region" description="Gly residues" evidence="1">
    <location>
        <begin position="46"/>
        <end position="87"/>
    </location>
</feature>
<feature type="chain" id="PRO_5016126678" evidence="2">
    <location>
        <begin position="20"/>
        <end position="589"/>
    </location>
</feature>
<keyword evidence="2" id="KW-0732">Signal</keyword>
<reference evidence="3 4" key="1">
    <citation type="submission" date="2017-08" db="EMBL/GenBank/DDBJ databases">
        <title>Infants hospitalized years apart are colonized by the same room-sourced microbial strains.</title>
        <authorList>
            <person name="Brooks B."/>
            <person name="Olm M.R."/>
            <person name="Firek B.A."/>
            <person name="Baker R."/>
            <person name="Thomas B.C."/>
            <person name="Morowitz M.J."/>
            <person name="Banfield J.F."/>
        </authorList>
    </citation>
    <scope>NUCLEOTIDE SEQUENCE [LARGE SCALE GENOMIC DNA]</scope>
    <source>
        <strain evidence="3">S2_003_000_R2_14</strain>
    </source>
</reference>
<dbReference type="InterPro" id="IPR011050">
    <property type="entry name" value="Pectin_lyase_fold/virulence"/>
</dbReference>
<accession>A0A2W5UJU0</accession>
<name>A0A2W5UJU0_9BACT</name>
<dbReference type="EMBL" id="QFQP01000021">
    <property type="protein sequence ID" value="PZR09318.1"/>
    <property type="molecule type" value="Genomic_DNA"/>
</dbReference>